<dbReference type="RefSeq" id="WP_284479661.1">
    <property type="nucleotide sequence ID" value="NZ_JASNJD010000002.1"/>
</dbReference>
<organism evidence="3 4">
    <name type="scientific">Pseudodonghicola flavimaris</name>
    <dbReference type="NCBI Taxonomy" id="3050036"/>
    <lineage>
        <taxon>Bacteria</taxon>
        <taxon>Pseudomonadati</taxon>
        <taxon>Pseudomonadota</taxon>
        <taxon>Alphaproteobacteria</taxon>
        <taxon>Rhodobacterales</taxon>
        <taxon>Paracoccaceae</taxon>
        <taxon>Pseudodonghicola</taxon>
    </lineage>
</organism>
<dbReference type="SUPFAM" id="SSF53271">
    <property type="entry name" value="PRTase-like"/>
    <property type="match status" value="1"/>
</dbReference>
<dbReference type="InterPro" id="IPR029099">
    <property type="entry name" value="Pribosyltran_N"/>
</dbReference>
<evidence type="ECO:0000313" key="4">
    <source>
        <dbReference type="Proteomes" id="UP001243757"/>
    </source>
</evidence>
<keyword evidence="1" id="KW-0545">Nucleotide biosynthesis</keyword>
<dbReference type="EC" id="2.7.6.1" evidence="3"/>
<dbReference type="InterPro" id="IPR005946">
    <property type="entry name" value="Rib-P_diPkinase"/>
</dbReference>
<dbReference type="InterPro" id="IPR029057">
    <property type="entry name" value="PRTase-like"/>
</dbReference>
<evidence type="ECO:0000259" key="2">
    <source>
        <dbReference type="Pfam" id="PF13793"/>
    </source>
</evidence>
<keyword evidence="4" id="KW-1185">Reference proteome</keyword>
<dbReference type="GO" id="GO:0004749">
    <property type="term" value="F:ribose phosphate diphosphokinase activity"/>
    <property type="evidence" value="ECO:0007669"/>
    <property type="project" value="UniProtKB-EC"/>
</dbReference>
<dbReference type="CDD" id="cd06223">
    <property type="entry name" value="PRTases_typeI"/>
    <property type="match status" value="1"/>
</dbReference>
<dbReference type="InterPro" id="IPR000836">
    <property type="entry name" value="PRTase_dom"/>
</dbReference>
<dbReference type="Gene3D" id="3.40.50.2020">
    <property type="match status" value="2"/>
</dbReference>
<dbReference type="Proteomes" id="UP001243757">
    <property type="component" value="Unassembled WGS sequence"/>
</dbReference>
<evidence type="ECO:0000256" key="1">
    <source>
        <dbReference type="ARBA" id="ARBA00022727"/>
    </source>
</evidence>
<dbReference type="NCBIfam" id="TIGR01251">
    <property type="entry name" value="ribP_PPkin"/>
    <property type="match status" value="1"/>
</dbReference>
<comment type="caution">
    <text evidence="3">The sequence shown here is derived from an EMBL/GenBank/DDBJ whole genome shotgun (WGS) entry which is preliminary data.</text>
</comment>
<dbReference type="Pfam" id="PF13793">
    <property type="entry name" value="Pribosyltran_N"/>
    <property type="match status" value="1"/>
</dbReference>
<protein>
    <submittedName>
        <fullName evidence="3">Ribose-phosphate pyrophosphokinase</fullName>
        <ecNumber evidence="3">2.7.6.1</ecNumber>
    </submittedName>
</protein>
<dbReference type="NCBIfam" id="NF002320">
    <property type="entry name" value="PRK01259.1"/>
    <property type="match status" value="1"/>
</dbReference>
<dbReference type="Pfam" id="PF14572">
    <property type="entry name" value="Pribosyl_synth"/>
    <property type="match status" value="1"/>
</dbReference>
<name>A0ABT7EWY5_9RHOB</name>
<keyword evidence="3" id="KW-0808">Transferase</keyword>
<evidence type="ECO:0000313" key="3">
    <source>
        <dbReference type="EMBL" id="MDK3016848.1"/>
    </source>
</evidence>
<reference evidence="3 4" key="1">
    <citation type="submission" date="2023-05" db="EMBL/GenBank/DDBJ databases">
        <title>Pseudodonghicola sp. nov.</title>
        <authorList>
            <person name="Huang J."/>
        </authorList>
    </citation>
    <scope>NUCLEOTIDE SEQUENCE [LARGE SCALE GENOMIC DNA]</scope>
    <source>
        <strain evidence="3 4">IC7</strain>
    </source>
</reference>
<dbReference type="SMART" id="SM01400">
    <property type="entry name" value="Pribosyltran_N"/>
    <property type="match status" value="1"/>
</dbReference>
<dbReference type="PANTHER" id="PTHR10210">
    <property type="entry name" value="RIBOSE-PHOSPHATE DIPHOSPHOKINASE FAMILY MEMBER"/>
    <property type="match status" value="1"/>
</dbReference>
<gene>
    <name evidence="3" type="ORF">QO033_04115</name>
</gene>
<accession>A0ABT7EWY5</accession>
<dbReference type="PANTHER" id="PTHR10210:SF41">
    <property type="entry name" value="RIBOSE-PHOSPHATE PYROPHOSPHOKINASE 1, CHLOROPLASTIC"/>
    <property type="match status" value="1"/>
</dbReference>
<dbReference type="EMBL" id="JASNJD010000002">
    <property type="protein sequence ID" value="MDK3016848.1"/>
    <property type="molecule type" value="Genomic_DNA"/>
</dbReference>
<proteinExistence type="predicted"/>
<sequence>MNPNTQINGARSAHRDAGTEVPLHTLLRPYSKRLMVFSGRSNAPLAGAIAARLGIELGKVTHKTFSSGEVYSRFDESIRGADVFIVQPMCGNPETGVNANDSLCELLLMVDAAVGASAHRVIAVTPWYGYSRQDKKSAPREPISARMVARALEATGVDRVLTMDLHAGQLQGFFGIPVDHMTAVGILSDYFAGFDDDLVIVAPDAGRVKLNKQFATQIGAKLAILDKERPQQQVAEITSVIGDVKGKTAIVIDDIIDTAGTLCAAGEALMRAGARRVLAAATHGVFSGPAFDRLAASPFEQVVVTDTIPLRAGAPDKIKVLSCAPLLAESMSRIFIDESVSAVFDGKNHTF</sequence>
<feature type="domain" description="Ribose-phosphate pyrophosphokinase N-terminal" evidence="2">
    <location>
        <begin position="34"/>
        <end position="156"/>
    </location>
</feature>